<dbReference type="eggNOG" id="KOG1303">
    <property type="taxonomic scope" value="Eukaryota"/>
</dbReference>
<feature type="transmembrane region" description="Helical" evidence="5">
    <location>
        <begin position="342"/>
        <end position="362"/>
    </location>
</feature>
<feature type="transmembrane region" description="Helical" evidence="5">
    <location>
        <begin position="161"/>
        <end position="178"/>
    </location>
</feature>
<feature type="transmembrane region" description="Helical" evidence="5">
    <location>
        <begin position="38"/>
        <end position="63"/>
    </location>
</feature>
<dbReference type="Proteomes" id="UP000015104">
    <property type="component" value="Unassembled WGS sequence"/>
</dbReference>
<dbReference type="FunFam" id="1.20.1740.10:FF:000052">
    <property type="entry name" value="Lysine histidine transporter-like 3"/>
    <property type="match status" value="1"/>
</dbReference>
<dbReference type="OMA" id="IGAVCTM"/>
<feature type="transmembrane region" description="Helical" evidence="5">
    <location>
        <begin position="185"/>
        <end position="203"/>
    </location>
</feature>
<feature type="transmembrane region" description="Helical" evidence="5">
    <location>
        <begin position="124"/>
        <end position="149"/>
    </location>
</feature>
<keyword evidence="2 5" id="KW-0812">Transmembrane</keyword>
<dbReference type="GO" id="GO:0005774">
    <property type="term" value="C:vacuolar membrane"/>
    <property type="evidence" value="ECO:0007669"/>
    <property type="project" value="TreeGrafter"/>
</dbReference>
<dbReference type="STRING" id="32264.T1KID8"/>
<feature type="domain" description="Amino acid transporter transmembrane" evidence="6">
    <location>
        <begin position="37"/>
        <end position="426"/>
    </location>
</feature>
<organism evidence="7 8">
    <name type="scientific">Tetranychus urticae</name>
    <name type="common">Two-spotted spider mite</name>
    <dbReference type="NCBI Taxonomy" id="32264"/>
    <lineage>
        <taxon>Eukaryota</taxon>
        <taxon>Metazoa</taxon>
        <taxon>Ecdysozoa</taxon>
        <taxon>Arthropoda</taxon>
        <taxon>Chelicerata</taxon>
        <taxon>Arachnida</taxon>
        <taxon>Acari</taxon>
        <taxon>Acariformes</taxon>
        <taxon>Trombidiformes</taxon>
        <taxon>Prostigmata</taxon>
        <taxon>Eleutherengona</taxon>
        <taxon>Raphignathae</taxon>
        <taxon>Tetranychoidea</taxon>
        <taxon>Tetranychidae</taxon>
        <taxon>Tetranychus</taxon>
    </lineage>
</organism>
<reference evidence="7" key="2">
    <citation type="submission" date="2015-06" db="UniProtKB">
        <authorList>
            <consortium name="EnsemblMetazoa"/>
        </authorList>
    </citation>
    <scope>IDENTIFICATION</scope>
</reference>
<sequence length="451" mass="50120">MDFSPQKLNVHFRKQESRAKIGFQPNHLDKSEPEKKGLSVLTTILFVAGENAGVGILALPYALNATGWFGIPLMVMICIDSTIAASLIGSCWLILEERWPEYREVCRNPYPEIGRRAFGEKMKFFVNCCLQIGSIGSPVVMLLVCSQLASDLIDPNRHLSYGLWIAIIAATICPLMWLGTPVEFWGAAALALFTSTVAVILLLTDMVSDYMALEKPPNVSTPSLNSISLAFGTLIFAYGGTAPFPTYQNDMQRKDKWPQAVILGFLILFLLFTPFSIIGYLAYGSSVDNNIVHSVPGGIKRDIVTILMAGHLFFAFILMINPGVQLIENQLKIDRSFNWKRVVIRFLMLCLVVFIGESVPRFGKVMDLLGGSVMTFLAYIFPPLFYVKLCSMKSPSWPQRNISLFFKLYCYKIILLGLIGGICATVSAMVAILGPNTFVLPCYIDFNCSYN</sequence>
<dbReference type="OrthoDB" id="655540at2759"/>
<feature type="transmembrane region" description="Helical" evidence="5">
    <location>
        <begin position="368"/>
        <end position="387"/>
    </location>
</feature>
<feature type="transmembrane region" description="Helical" evidence="5">
    <location>
        <begin position="408"/>
        <end position="433"/>
    </location>
</feature>
<dbReference type="PANTHER" id="PTHR22950:SF703">
    <property type="entry name" value="AMINO ACID TRANSPORTER TRANSMEMBRANE DOMAIN-CONTAINING PROTEIN"/>
    <property type="match status" value="1"/>
</dbReference>
<dbReference type="GO" id="GO:0015179">
    <property type="term" value="F:L-amino acid transmembrane transporter activity"/>
    <property type="evidence" value="ECO:0007669"/>
    <property type="project" value="TreeGrafter"/>
</dbReference>
<protein>
    <recommendedName>
        <fullName evidence="6">Amino acid transporter transmembrane domain-containing protein</fullName>
    </recommendedName>
</protein>
<evidence type="ECO:0000256" key="3">
    <source>
        <dbReference type="ARBA" id="ARBA00022989"/>
    </source>
</evidence>
<dbReference type="Gene3D" id="1.20.1740.10">
    <property type="entry name" value="Amino acid/polyamine transporter I"/>
    <property type="match status" value="1"/>
</dbReference>
<dbReference type="PANTHER" id="PTHR22950">
    <property type="entry name" value="AMINO ACID TRANSPORTER"/>
    <property type="match status" value="1"/>
</dbReference>
<keyword evidence="8" id="KW-1185">Reference proteome</keyword>
<accession>T1KID8</accession>
<keyword evidence="4 5" id="KW-0472">Membrane</keyword>
<evidence type="ECO:0000256" key="1">
    <source>
        <dbReference type="ARBA" id="ARBA00004141"/>
    </source>
</evidence>
<gene>
    <name evidence="7" type="primary">107364447</name>
</gene>
<feature type="transmembrane region" description="Helical" evidence="5">
    <location>
        <begin position="261"/>
        <end position="283"/>
    </location>
</feature>
<name>T1KID8_TETUR</name>
<dbReference type="AlphaFoldDB" id="T1KID8"/>
<evidence type="ECO:0000259" key="6">
    <source>
        <dbReference type="Pfam" id="PF01490"/>
    </source>
</evidence>
<evidence type="ECO:0000256" key="2">
    <source>
        <dbReference type="ARBA" id="ARBA00022692"/>
    </source>
</evidence>
<keyword evidence="3 5" id="KW-1133">Transmembrane helix</keyword>
<dbReference type="EnsemblMetazoa" id="tetur12g01010.1">
    <property type="protein sequence ID" value="tetur12g01010.1"/>
    <property type="gene ID" value="tetur12g01010"/>
</dbReference>
<dbReference type="KEGG" id="tut:107364447"/>
<feature type="transmembrane region" description="Helical" evidence="5">
    <location>
        <begin position="223"/>
        <end position="240"/>
    </location>
</feature>
<evidence type="ECO:0000313" key="8">
    <source>
        <dbReference type="Proteomes" id="UP000015104"/>
    </source>
</evidence>
<feature type="transmembrane region" description="Helical" evidence="5">
    <location>
        <begin position="303"/>
        <end position="321"/>
    </location>
</feature>
<comment type="subcellular location">
    <subcellularLocation>
        <location evidence="1">Membrane</location>
        <topology evidence="1">Multi-pass membrane protein</topology>
    </subcellularLocation>
</comment>
<reference evidence="8" key="1">
    <citation type="submission" date="2011-08" db="EMBL/GenBank/DDBJ databases">
        <authorList>
            <person name="Rombauts S."/>
        </authorList>
    </citation>
    <scope>NUCLEOTIDE SEQUENCE</scope>
    <source>
        <strain evidence="8">London</strain>
    </source>
</reference>
<evidence type="ECO:0000256" key="4">
    <source>
        <dbReference type="ARBA" id="ARBA00023136"/>
    </source>
</evidence>
<dbReference type="HOGENOM" id="CLU_009646_2_1_1"/>
<feature type="transmembrane region" description="Helical" evidence="5">
    <location>
        <begin position="69"/>
        <end position="95"/>
    </location>
</feature>
<proteinExistence type="predicted"/>
<evidence type="ECO:0000313" key="7">
    <source>
        <dbReference type="EnsemblMetazoa" id="tetur12g01010.1"/>
    </source>
</evidence>
<dbReference type="Pfam" id="PF01490">
    <property type="entry name" value="Aa_trans"/>
    <property type="match status" value="1"/>
</dbReference>
<evidence type="ECO:0000256" key="5">
    <source>
        <dbReference type="SAM" id="Phobius"/>
    </source>
</evidence>
<dbReference type="EMBL" id="CAEY01000112">
    <property type="status" value="NOT_ANNOTATED_CDS"/>
    <property type="molecule type" value="Genomic_DNA"/>
</dbReference>
<dbReference type="InterPro" id="IPR013057">
    <property type="entry name" value="AA_transpt_TM"/>
</dbReference>